<reference evidence="2 3" key="1">
    <citation type="submission" date="2017-09" db="EMBL/GenBank/DDBJ databases">
        <title>WGS assembly of Aquilegia coerulea Goldsmith.</title>
        <authorList>
            <person name="Hodges S."/>
            <person name="Kramer E."/>
            <person name="Nordborg M."/>
            <person name="Tomkins J."/>
            <person name="Borevitz J."/>
            <person name="Derieg N."/>
            <person name="Yan J."/>
            <person name="Mihaltcheva S."/>
            <person name="Hayes R.D."/>
            <person name="Rokhsar D."/>
        </authorList>
    </citation>
    <scope>NUCLEOTIDE SEQUENCE [LARGE SCALE GENOMIC DNA]</scope>
    <source>
        <strain evidence="3">cv. Goldsmith</strain>
    </source>
</reference>
<feature type="chain" id="PRO_5013734205" evidence="1">
    <location>
        <begin position="20"/>
        <end position="202"/>
    </location>
</feature>
<sequence>MLLLMSLSCLLMLWKIVCVDQCSQSYLRQTQQVIFISSSLSCLLPYLLKFHISNSISPTNSTGSVPMVWTCLVKQRLTSQHIFPYNSFSVAPQSLPHPSHSPQFHIFGLYTTSSARRAREALSRVPPVVAAPLASSALGSESAVLQNLPSLQPLRFPSATSIPSTSGQRIAISPQILHPTIVYLQFLFGFDNFAFAQGEAYL</sequence>
<evidence type="ECO:0000313" key="3">
    <source>
        <dbReference type="Proteomes" id="UP000230069"/>
    </source>
</evidence>
<dbReference type="AlphaFoldDB" id="A0A2G5DWD6"/>
<dbReference type="Proteomes" id="UP000230069">
    <property type="component" value="Unassembled WGS sequence"/>
</dbReference>
<accession>A0A2G5DWD6</accession>
<keyword evidence="1" id="KW-0732">Signal</keyword>
<protein>
    <submittedName>
        <fullName evidence="2">Uncharacterized protein</fullName>
    </submittedName>
</protein>
<organism evidence="2 3">
    <name type="scientific">Aquilegia coerulea</name>
    <name type="common">Rocky mountain columbine</name>
    <dbReference type="NCBI Taxonomy" id="218851"/>
    <lineage>
        <taxon>Eukaryota</taxon>
        <taxon>Viridiplantae</taxon>
        <taxon>Streptophyta</taxon>
        <taxon>Embryophyta</taxon>
        <taxon>Tracheophyta</taxon>
        <taxon>Spermatophyta</taxon>
        <taxon>Magnoliopsida</taxon>
        <taxon>Ranunculales</taxon>
        <taxon>Ranunculaceae</taxon>
        <taxon>Thalictroideae</taxon>
        <taxon>Aquilegia</taxon>
    </lineage>
</organism>
<dbReference type="InParanoid" id="A0A2G5DWD6"/>
<evidence type="ECO:0000256" key="1">
    <source>
        <dbReference type="SAM" id="SignalP"/>
    </source>
</evidence>
<feature type="signal peptide" evidence="1">
    <location>
        <begin position="1"/>
        <end position="19"/>
    </location>
</feature>
<dbReference type="EMBL" id="KZ305031">
    <property type="protein sequence ID" value="PIA47785.1"/>
    <property type="molecule type" value="Genomic_DNA"/>
</dbReference>
<keyword evidence="3" id="KW-1185">Reference proteome</keyword>
<gene>
    <name evidence="2" type="ORF">AQUCO_01400409v1</name>
</gene>
<proteinExistence type="predicted"/>
<name>A0A2G5DWD6_AQUCA</name>
<evidence type="ECO:0000313" key="2">
    <source>
        <dbReference type="EMBL" id="PIA47785.1"/>
    </source>
</evidence>